<name>A0A7M6DRJ9_9CNID</name>
<evidence type="ECO:0000313" key="2">
    <source>
        <dbReference type="Proteomes" id="UP000594262"/>
    </source>
</evidence>
<reference evidence="1" key="1">
    <citation type="submission" date="2021-01" db="UniProtKB">
        <authorList>
            <consortium name="EnsemblMetazoa"/>
        </authorList>
    </citation>
    <scope>IDENTIFICATION</scope>
</reference>
<dbReference type="Proteomes" id="UP000594262">
    <property type="component" value="Unplaced"/>
</dbReference>
<organism evidence="1 2">
    <name type="scientific">Clytia hemisphaerica</name>
    <dbReference type="NCBI Taxonomy" id="252671"/>
    <lineage>
        <taxon>Eukaryota</taxon>
        <taxon>Metazoa</taxon>
        <taxon>Cnidaria</taxon>
        <taxon>Hydrozoa</taxon>
        <taxon>Hydroidolina</taxon>
        <taxon>Leptothecata</taxon>
        <taxon>Obeliida</taxon>
        <taxon>Clytiidae</taxon>
        <taxon>Clytia</taxon>
    </lineage>
</organism>
<dbReference type="EnsemblMetazoa" id="CLYHEMT025222.1">
    <property type="protein sequence ID" value="CLYHEMP025222.1"/>
    <property type="gene ID" value="CLYHEMG025222"/>
</dbReference>
<evidence type="ECO:0000313" key="1">
    <source>
        <dbReference type="EnsemblMetazoa" id="CLYHEMP025222.1"/>
    </source>
</evidence>
<dbReference type="AlphaFoldDB" id="A0A7M6DRJ9"/>
<accession>A0A7M6DRJ9</accession>
<proteinExistence type="predicted"/>
<keyword evidence="2" id="KW-1185">Reference proteome</keyword>
<protein>
    <submittedName>
        <fullName evidence="1">Uncharacterized protein</fullName>
    </submittedName>
</protein>
<sequence>DDLKRFHRHRTIMCWHDTSGIINSSHFLVMFSTVYDAALFLTDDEFFEIAGYRVSVQAMVEKPVTYILARCPASALQLCYGNERLEDYIRINNQPYIFSNGISFKDKMRFFKGDAPACQLEAGQQKGGNHFCWHCPMKASRGKDLAHLLNCERQTVQERIDKLTMTHYGRQSIVNGIVNPAERITKPDIIGELHEREVKFTKGENKDVLKG</sequence>
<dbReference type="OrthoDB" id="5980153at2759"/>